<dbReference type="OrthoDB" id="3733160at2"/>
<keyword evidence="2" id="KW-0732">Signal</keyword>
<reference evidence="3 4" key="1">
    <citation type="submission" date="2018-10" db="EMBL/GenBank/DDBJ databases">
        <title>Tessaracoccus antarcticuss sp. nov., isolated from sediment.</title>
        <authorList>
            <person name="Zhou L.Y."/>
            <person name="Du Z.J."/>
        </authorList>
    </citation>
    <scope>NUCLEOTIDE SEQUENCE [LARGE SCALE GENOMIC DNA]</scope>
    <source>
        <strain evidence="3 4">JDX10</strain>
    </source>
</reference>
<name>A0A3M0FYZ2_9ACTN</name>
<dbReference type="EMBL" id="REFW01000005">
    <property type="protein sequence ID" value="RMB57864.1"/>
    <property type="molecule type" value="Genomic_DNA"/>
</dbReference>
<comment type="caution">
    <text evidence="3">The sequence shown here is derived from an EMBL/GenBank/DDBJ whole genome shotgun (WGS) entry which is preliminary data.</text>
</comment>
<sequence length="203" mass="21275">MRTAITAVTTLALGLGALTACSTTDPDPTTTPTIVATTPTASTSPIKSPSPSVTPSTTPSATLDADQLAAQSVVNEFFRISNELSRNPELPLQPLADITTGQTQAIYVKEVADFRAMNAIQIGDVSWIVVAVGPLTQGDVGKVVVADVCTDNSAMDVIDQQTKKSILPKGGSTTIRWTIDVVEENGFWRVGDLTTTTVKGCPQ</sequence>
<dbReference type="PROSITE" id="PS51257">
    <property type="entry name" value="PROKAR_LIPOPROTEIN"/>
    <property type="match status" value="1"/>
</dbReference>
<organism evidence="3 4">
    <name type="scientific">Tessaracoccus antarcticus</name>
    <dbReference type="NCBI Taxonomy" id="2479848"/>
    <lineage>
        <taxon>Bacteria</taxon>
        <taxon>Bacillati</taxon>
        <taxon>Actinomycetota</taxon>
        <taxon>Actinomycetes</taxon>
        <taxon>Propionibacteriales</taxon>
        <taxon>Propionibacteriaceae</taxon>
        <taxon>Tessaracoccus</taxon>
    </lineage>
</organism>
<accession>A0A3M0FYZ2</accession>
<evidence type="ECO:0000256" key="1">
    <source>
        <dbReference type="SAM" id="MobiDB-lite"/>
    </source>
</evidence>
<dbReference type="RefSeq" id="WP_121902643.1">
    <property type="nucleotide sequence ID" value="NZ_REFW01000005.1"/>
</dbReference>
<feature type="region of interest" description="Disordered" evidence="1">
    <location>
        <begin position="21"/>
        <end position="60"/>
    </location>
</feature>
<evidence type="ECO:0008006" key="5">
    <source>
        <dbReference type="Google" id="ProtNLM"/>
    </source>
</evidence>
<dbReference type="Proteomes" id="UP000275256">
    <property type="component" value="Unassembled WGS sequence"/>
</dbReference>
<evidence type="ECO:0000256" key="2">
    <source>
        <dbReference type="SAM" id="SignalP"/>
    </source>
</evidence>
<dbReference type="AlphaFoldDB" id="A0A3M0FYZ2"/>
<feature type="chain" id="PRO_5018214941" description="Lipoprotein" evidence="2">
    <location>
        <begin position="23"/>
        <end position="203"/>
    </location>
</feature>
<feature type="signal peptide" evidence="2">
    <location>
        <begin position="1"/>
        <end position="22"/>
    </location>
</feature>
<protein>
    <recommendedName>
        <fullName evidence="5">Lipoprotein</fullName>
    </recommendedName>
</protein>
<gene>
    <name evidence="3" type="ORF">EAX62_15545</name>
</gene>
<keyword evidence="4" id="KW-1185">Reference proteome</keyword>
<evidence type="ECO:0000313" key="4">
    <source>
        <dbReference type="Proteomes" id="UP000275256"/>
    </source>
</evidence>
<proteinExistence type="predicted"/>
<evidence type="ECO:0000313" key="3">
    <source>
        <dbReference type="EMBL" id="RMB57864.1"/>
    </source>
</evidence>